<sequence>GIGCKSYAAIRVQIRITGEDDVLDFGIEKRNIVILWVAILYPD</sequence>
<proteinExistence type="predicted"/>
<protein>
    <submittedName>
        <fullName evidence="1">Uncharacterized protein</fullName>
    </submittedName>
</protein>
<gene>
    <name evidence="1" type="ORF">S03H2_50465</name>
</gene>
<name>X1I8C3_9ZZZZ</name>
<accession>X1I8C3</accession>
<organism evidence="1">
    <name type="scientific">marine sediment metagenome</name>
    <dbReference type="NCBI Taxonomy" id="412755"/>
    <lineage>
        <taxon>unclassified sequences</taxon>
        <taxon>metagenomes</taxon>
        <taxon>ecological metagenomes</taxon>
    </lineage>
</organism>
<dbReference type="AlphaFoldDB" id="X1I8C3"/>
<comment type="caution">
    <text evidence="1">The sequence shown here is derived from an EMBL/GenBank/DDBJ whole genome shotgun (WGS) entry which is preliminary data.</text>
</comment>
<feature type="non-terminal residue" evidence="1">
    <location>
        <position position="1"/>
    </location>
</feature>
<evidence type="ECO:0000313" key="1">
    <source>
        <dbReference type="EMBL" id="GAH65500.1"/>
    </source>
</evidence>
<reference evidence="1" key="1">
    <citation type="journal article" date="2014" name="Front. Microbiol.">
        <title>High frequency of phylogenetically diverse reductive dehalogenase-homologous genes in deep subseafloor sedimentary metagenomes.</title>
        <authorList>
            <person name="Kawai M."/>
            <person name="Futagami T."/>
            <person name="Toyoda A."/>
            <person name="Takaki Y."/>
            <person name="Nishi S."/>
            <person name="Hori S."/>
            <person name="Arai W."/>
            <person name="Tsubouchi T."/>
            <person name="Morono Y."/>
            <person name="Uchiyama I."/>
            <person name="Ito T."/>
            <person name="Fujiyama A."/>
            <person name="Inagaki F."/>
            <person name="Takami H."/>
        </authorList>
    </citation>
    <scope>NUCLEOTIDE SEQUENCE</scope>
    <source>
        <strain evidence="1">Expedition CK06-06</strain>
    </source>
</reference>
<dbReference type="EMBL" id="BARU01031953">
    <property type="protein sequence ID" value="GAH65500.1"/>
    <property type="molecule type" value="Genomic_DNA"/>
</dbReference>